<feature type="region of interest" description="Disordered" evidence="1">
    <location>
        <begin position="118"/>
        <end position="155"/>
    </location>
</feature>
<dbReference type="Gene3D" id="6.10.300.40">
    <property type="match status" value="1"/>
</dbReference>
<evidence type="ECO:0000313" key="2">
    <source>
        <dbReference type="EMBL" id="CAX73610.1"/>
    </source>
</evidence>
<keyword evidence="2" id="KW-0647">Proteasome</keyword>
<feature type="compositionally biased region" description="Polar residues" evidence="1">
    <location>
        <begin position="133"/>
        <end position="143"/>
    </location>
</feature>
<reference evidence="2" key="1">
    <citation type="journal article" date="2009" name="Nature">
        <title>The Schistosoma japonicum genome reveals features of host-parasite interplay.</title>
        <authorList>
            <person name="Liu F."/>
            <person name="Zhou Y."/>
            <person name="Wang Z.Q."/>
            <person name="Lu G."/>
            <person name="Zheng H."/>
            <person name="Brindley P.J."/>
            <person name="McManus D.P."/>
            <person name="Blair D."/>
            <person name="Zhang Q.H."/>
            <person name="Zhong Y."/>
            <person name="Wang S."/>
            <person name="Han Z.G."/>
            <person name="Chen Z."/>
        </authorList>
    </citation>
    <scope>NUCLEOTIDE SEQUENCE</scope>
    <source>
        <strain evidence="2">Anhui</strain>
    </source>
</reference>
<dbReference type="InterPro" id="IPR003903">
    <property type="entry name" value="UIM_dom"/>
</dbReference>
<name>C1LFY2_SCHJA</name>
<sequence length="155" mass="16852">MSIQMNNTESPSLPMDIDLAAMSEEDQIAYALRMSLQQMREETAHPSTTILESNKADTESSTVAMDIDQTPTKIVVNPKSSNTLSAAAFTSPAISTSTNLDVMYDAEFLESVLQSLPGVDTQNEDVRKAISDLTRSQSQGSSSKNEKGDEDQQNN</sequence>
<evidence type="ECO:0000256" key="1">
    <source>
        <dbReference type="SAM" id="MobiDB-lite"/>
    </source>
</evidence>
<protein>
    <submittedName>
        <fullName evidence="2">26S proteasome non-ATPase regulatory subunit 4</fullName>
    </submittedName>
</protein>
<dbReference type="EMBL" id="FN317881">
    <property type="protein sequence ID" value="CAX73610.1"/>
    <property type="molecule type" value="mRNA"/>
</dbReference>
<organism evidence="2">
    <name type="scientific">Schistosoma japonicum</name>
    <name type="common">Blood fluke</name>
    <dbReference type="NCBI Taxonomy" id="6182"/>
    <lineage>
        <taxon>Eukaryota</taxon>
        <taxon>Metazoa</taxon>
        <taxon>Spiralia</taxon>
        <taxon>Lophotrochozoa</taxon>
        <taxon>Platyhelminthes</taxon>
        <taxon>Trematoda</taxon>
        <taxon>Digenea</taxon>
        <taxon>Strigeidida</taxon>
        <taxon>Schistosomatoidea</taxon>
        <taxon>Schistosomatidae</taxon>
        <taxon>Schistosoma</taxon>
    </lineage>
</organism>
<proteinExistence type="evidence at transcript level"/>
<dbReference type="AlphaFoldDB" id="C1LFY2"/>
<reference evidence="2" key="2">
    <citation type="submission" date="2009-03" db="EMBL/GenBank/DDBJ databases">
        <authorList>
            <person name="Gang L."/>
        </authorList>
    </citation>
    <scope>NUCLEOTIDE SEQUENCE</scope>
    <source>
        <strain evidence="2">Anhui</strain>
    </source>
</reference>
<dbReference type="GO" id="GO:0000502">
    <property type="term" value="C:proteasome complex"/>
    <property type="evidence" value="ECO:0007669"/>
    <property type="project" value="UniProtKB-KW"/>
</dbReference>
<dbReference type="PROSITE" id="PS50330">
    <property type="entry name" value="UIM"/>
    <property type="match status" value="1"/>
</dbReference>
<accession>C1LFY2</accession>